<evidence type="ECO:0000256" key="1">
    <source>
        <dbReference type="ARBA" id="ARBA00004141"/>
    </source>
</evidence>
<feature type="transmembrane region" description="Helical" evidence="6">
    <location>
        <begin position="383"/>
        <end position="400"/>
    </location>
</feature>
<dbReference type="PANTHER" id="PTHR23504:SF15">
    <property type="entry name" value="MAJOR FACILITATOR SUPERFAMILY (MFS) PROFILE DOMAIN-CONTAINING PROTEIN"/>
    <property type="match status" value="1"/>
</dbReference>
<keyword evidence="2" id="KW-0813">Transport</keyword>
<feature type="transmembrane region" description="Helical" evidence="6">
    <location>
        <begin position="321"/>
        <end position="342"/>
    </location>
</feature>
<accession>A0A9X2BXK3</accession>
<proteinExistence type="predicted"/>
<dbReference type="Gene3D" id="1.20.1250.20">
    <property type="entry name" value="MFS general substrate transporter like domains"/>
    <property type="match status" value="1"/>
</dbReference>
<keyword evidence="9" id="KW-1185">Reference proteome</keyword>
<dbReference type="GO" id="GO:0016020">
    <property type="term" value="C:membrane"/>
    <property type="evidence" value="ECO:0007669"/>
    <property type="project" value="UniProtKB-SubCell"/>
</dbReference>
<feature type="transmembrane region" description="Helical" evidence="6">
    <location>
        <begin position="63"/>
        <end position="82"/>
    </location>
</feature>
<name>A0A9X2BXK3_9BURK</name>
<reference evidence="8" key="1">
    <citation type="submission" date="2021-11" db="EMBL/GenBank/DDBJ databases">
        <title>BS-T2-15 a new species belonging to the Comamonadaceae family isolated from the soil of a French oak forest.</title>
        <authorList>
            <person name="Mieszkin S."/>
            <person name="Alain K."/>
        </authorList>
    </citation>
    <scope>NUCLEOTIDE SEQUENCE</scope>
    <source>
        <strain evidence="8">BS-T2-15</strain>
    </source>
</reference>
<feature type="transmembrane region" description="Helical" evidence="6">
    <location>
        <begin position="94"/>
        <end position="115"/>
    </location>
</feature>
<evidence type="ECO:0000256" key="6">
    <source>
        <dbReference type="SAM" id="Phobius"/>
    </source>
</evidence>
<evidence type="ECO:0000256" key="3">
    <source>
        <dbReference type="ARBA" id="ARBA00022692"/>
    </source>
</evidence>
<feature type="transmembrane region" description="Helical" evidence="6">
    <location>
        <begin position="354"/>
        <end position="377"/>
    </location>
</feature>
<feature type="transmembrane region" description="Helical" evidence="6">
    <location>
        <begin position="184"/>
        <end position="204"/>
    </location>
</feature>
<feature type="transmembrane region" description="Helical" evidence="6">
    <location>
        <begin position="265"/>
        <end position="286"/>
    </location>
</feature>
<feature type="transmembrane region" description="Helical" evidence="6">
    <location>
        <begin position="225"/>
        <end position="245"/>
    </location>
</feature>
<dbReference type="SUPFAM" id="SSF103473">
    <property type="entry name" value="MFS general substrate transporter"/>
    <property type="match status" value="1"/>
</dbReference>
<organism evidence="8 9">
    <name type="scientific">Scleromatobacter humisilvae</name>
    <dbReference type="NCBI Taxonomy" id="2897159"/>
    <lineage>
        <taxon>Bacteria</taxon>
        <taxon>Pseudomonadati</taxon>
        <taxon>Pseudomonadota</taxon>
        <taxon>Betaproteobacteria</taxon>
        <taxon>Burkholderiales</taxon>
        <taxon>Sphaerotilaceae</taxon>
        <taxon>Scleromatobacter</taxon>
    </lineage>
</organism>
<keyword evidence="4 6" id="KW-1133">Transmembrane helix</keyword>
<feature type="transmembrane region" description="Helical" evidence="6">
    <location>
        <begin position="298"/>
        <end position="315"/>
    </location>
</feature>
<dbReference type="PROSITE" id="PS50850">
    <property type="entry name" value="MFS"/>
    <property type="match status" value="1"/>
</dbReference>
<dbReference type="EMBL" id="JAJLJH010000001">
    <property type="protein sequence ID" value="MCK9684663.1"/>
    <property type="molecule type" value="Genomic_DNA"/>
</dbReference>
<dbReference type="RefSeq" id="WP_275680690.1">
    <property type="nucleotide sequence ID" value="NZ_JAJLJH010000001.1"/>
</dbReference>
<comment type="caution">
    <text evidence="8">The sequence shown here is derived from an EMBL/GenBank/DDBJ whole genome shotgun (WGS) entry which is preliminary data.</text>
</comment>
<dbReference type="InterPro" id="IPR011701">
    <property type="entry name" value="MFS"/>
</dbReference>
<protein>
    <submittedName>
        <fullName evidence="8">MFS transporter</fullName>
    </submittedName>
</protein>
<dbReference type="InterPro" id="IPR020846">
    <property type="entry name" value="MFS_dom"/>
</dbReference>
<dbReference type="InterPro" id="IPR001958">
    <property type="entry name" value="Tet-R_TetA/multi-R_MdtG-like"/>
</dbReference>
<sequence>MPATLPLTPPTTVRHPYWILAAVCLLGLMSTVGVSMPYPILAPIFVGGAVDGFTHFAGLQPSVLMGIALAANPLGILIGSLVTGPMSDRHGRRVVLAVTLIATLAGHLLTAWALVLRNYPLFALARFGTGLVESNTAVARAMVADLHEQIDRTRAFALLNAFFYAGWLLGPLVGGLTLPLGEPVPFVLAAAMTLPCVAILFLGLPTASRPAASAAPRRNVVQLLVADRTLGVIFGLQLAYTLALNSLYEFAPLWMLQNAHFDSRGIAIVTAGQCAAMTLTSALAGRFGSSGRHPLRRAALYALVAAVCLALMAVLPGRLGIFVIMAMGFPTAMYNAVMPAWMSERFAHHGQGRIMGLLSTIFCVANVIVALGGGWIALLSTRWIMALGGAAAVVSALLMLRLARMEAARGAVAS</sequence>
<comment type="subcellular location">
    <subcellularLocation>
        <location evidence="1">Membrane</location>
        <topology evidence="1">Multi-pass membrane protein</topology>
    </subcellularLocation>
</comment>
<dbReference type="GO" id="GO:0022857">
    <property type="term" value="F:transmembrane transporter activity"/>
    <property type="evidence" value="ECO:0007669"/>
    <property type="project" value="InterPro"/>
</dbReference>
<dbReference type="PRINTS" id="PR01035">
    <property type="entry name" value="TCRTETA"/>
</dbReference>
<evidence type="ECO:0000256" key="4">
    <source>
        <dbReference type="ARBA" id="ARBA00022989"/>
    </source>
</evidence>
<feature type="domain" description="Major facilitator superfamily (MFS) profile" evidence="7">
    <location>
        <begin position="19"/>
        <end position="407"/>
    </location>
</feature>
<keyword evidence="3 6" id="KW-0812">Transmembrane</keyword>
<evidence type="ECO:0000313" key="8">
    <source>
        <dbReference type="EMBL" id="MCK9684663.1"/>
    </source>
</evidence>
<evidence type="ECO:0000256" key="2">
    <source>
        <dbReference type="ARBA" id="ARBA00022448"/>
    </source>
</evidence>
<dbReference type="Proteomes" id="UP001139353">
    <property type="component" value="Unassembled WGS sequence"/>
</dbReference>
<feature type="transmembrane region" description="Helical" evidence="6">
    <location>
        <begin position="155"/>
        <end position="178"/>
    </location>
</feature>
<dbReference type="PANTHER" id="PTHR23504">
    <property type="entry name" value="MAJOR FACILITATOR SUPERFAMILY DOMAIN-CONTAINING PROTEIN 10"/>
    <property type="match status" value="1"/>
</dbReference>
<evidence type="ECO:0000256" key="5">
    <source>
        <dbReference type="ARBA" id="ARBA00023136"/>
    </source>
</evidence>
<dbReference type="AlphaFoldDB" id="A0A9X2BXK3"/>
<evidence type="ECO:0000313" key="9">
    <source>
        <dbReference type="Proteomes" id="UP001139353"/>
    </source>
</evidence>
<dbReference type="InterPro" id="IPR036259">
    <property type="entry name" value="MFS_trans_sf"/>
</dbReference>
<evidence type="ECO:0000259" key="7">
    <source>
        <dbReference type="PROSITE" id="PS50850"/>
    </source>
</evidence>
<gene>
    <name evidence="8" type="ORF">LPC04_02965</name>
</gene>
<keyword evidence="5 6" id="KW-0472">Membrane</keyword>
<dbReference type="Pfam" id="PF07690">
    <property type="entry name" value="MFS_1"/>
    <property type="match status" value="1"/>
</dbReference>
<feature type="transmembrane region" description="Helical" evidence="6">
    <location>
        <begin position="15"/>
        <end position="33"/>
    </location>
</feature>